<proteinExistence type="inferred from homology"/>
<dbReference type="STRING" id="109895.A0A507EGA4"/>
<evidence type="ECO:0000256" key="1">
    <source>
        <dbReference type="ARBA" id="ARBA00022603"/>
    </source>
</evidence>
<keyword evidence="6" id="KW-1185">Reference proteome</keyword>
<keyword evidence="3 4" id="KW-0949">S-adenosyl-L-methionine</keyword>
<dbReference type="PANTHER" id="PTHR46098:SF1">
    <property type="entry name" value="TRNA (CYTOSINE(38)-C(5))-METHYLTRANSFERASE"/>
    <property type="match status" value="1"/>
</dbReference>
<dbReference type="Gene3D" id="3.40.50.150">
    <property type="entry name" value="Vaccinia Virus protein VP39"/>
    <property type="match status" value="1"/>
</dbReference>
<dbReference type="GO" id="GO:0008168">
    <property type="term" value="F:methyltransferase activity"/>
    <property type="evidence" value="ECO:0007669"/>
    <property type="project" value="UniProtKB-KW"/>
</dbReference>
<feature type="active site" evidence="4">
    <location>
        <position position="78"/>
    </location>
</feature>
<keyword evidence="2 4" id="KW-0808">Transferase</keyword>
<dbReference type="Proteomes" id="UP000318582">
    <property type="component" value="Unassembled WGS sequence"/>
</dbReference>
<dbReference type="PANTHER" id="PTHR46098">
    <property type="entry name" value="TRNA (CYTOSINE(38)-C(5))-METHYLTRANSFERASE"/>
    <property type="match status" value="1"/>
</dbReference>
<protein>
    <submittedName>
        <fullName evidence="5">DNA (Cytosine-5-)-methyltransferase</fullName>
    </submittedName>
</protein>
<dbReference type="SUPFAM" id="SSF53335">
    <property type="entry name" value="S-adenosyl-L-methionine-dependent methyltransferases"/>
    <property type="match status" value="1"/>
</dbReference>
<dbReference type="InterPro" id="IPR001525">
    <property type="entry name" value="C5_MeTfrase"/>
</dbReference>
<dbReference type="InterPro" id="IPR029063">
    <property type="entry name" value="SAM-dependent_MTases_sf"/>
</dbReference>
<dbReference type="GO" id="GO:0032259">
    <property type="term" value="P:methylation"/>
    <property type="evidence" value="ECO:0007669"/>
    <property type="project" value="UniProtKB-KW"/>
</dbReference>
<dbReference type="PRINTS" id="PR00105">
    <property type="entry name" value="C5METTRFRASE"/>
</dbReference>
<dbReference type="Gene3D" id="3.90.120.10">
    <property type="entry name" value="DNA Methylase, subunit A, domain 2"/>
    <property type="match status" value="1"/>
</dbReference>
<evidence type="ECO:0000256" key="3">
    <source>
        <dbReference type="ARBA" id="ARBA00022691"/>
    </source>
</evidence>
<organism evidence="5 6">
    <name type="scientific">Powellomyces hirtus</name>
    <dbReference type="NCBI Taxonomy" id="109895"/>
    <lineage>
        <taxon>Eukaryota</taxon>
        <taxon>Fungi</taxon>
        <taxon>Fungi incertae sedis</taxon>
        <taxon>Chytridiomycota</taxon>
        <taxon>Chytridiomycota incertae sedis</taxon>
        <taxon>Chytridiomycetes</taxon>
        <taxon>Spizellomycetales</taxon>
        <taxon>Powellomycetaceae</taxon>
        <taxon>Powellomyces</taxon>
    </lineage>
</organism>
<comment type="caution">
    <text evidence="5">The sequence shown here is derived from an EMBL/GenBank/DDBJ whole genome shotgun (WGS) entry which is preliminary data.</text>
</comment>
<evidence type="ECO:0000313" key="6">
    <source>
        <dbReference type="Proteomes" id="UP000318582"/>
    </source>
</evidence>
<keyword evidence="1 4" id="KW-0489">Methyltransferase</keyword>
<gene>
    <name evidence="5" type="primary">PHI103</name>
    <name evidence="5" type="ORF">PhCBS80983_g00103</name>
</gene>
<evidence type="ECO:0000256" key="4">
    <source>
        <dbReference type="PROSITE-ProRule" id="PRU01016"/>
    </source>
</evidence>
<sequence>MEPIRALEFFSGIGAMHYGLEWSGASGDVVASFDINPVANTCYKHNFGVEPIQLGIEHLSVKKLTSFDANAWFMSPPCQPYTRTGKQMDDQDPRAKGLLHLISQLSELPTPPMYLFLENVRNFEKSRTRDRLVHQLTRLGYDYTEWFLTPTQMGLPNDRGRYFLTARKVRDRLPEAEPVVVPDLDLRTEWPESGRPARIVGEFLEDDASGSLADEYQIPHAFVKRRQAFSESVVVNDKATRTSCFTKAYGHHGLAAGSYLQTKGFDDPKGLEGPSTAVERLGLRFFTPTE</sequence>
<dbReference type="EMBL" id="QEAQ01000001">
    <property type="protein sequence ID" value="TPX62851.1"/>
    <property type="molecule type" value="Genomic_DNA"/>
</dbReference>
<reference evidence="5 6" key="1">
    <citation type="journal article" date="2019" name="Sci. Rep.">
        <title>Comparative genomics of chytrid fungi reveal insights into the obligate biotrophic and pathogenic lifestyle of Synchytrium endobioticum.</title>
        <authorList>
            <person name="van de Vossenberg B.T.L.H."/>
            <person name="Warris S."/>
            <person name="Nguyen H.D.T."/>
            <person name="van Gent-Pelzer M.P.E."/>
            <person name="Joly D.L."/>
            <person name="van de Geest H.C."/>
            <person name="Bonants P.J.M."/>
            <person name="Smith D.S."/>
            <person name="Levesque C.A."/>
            <person name="van der Lee T.A.J."/>
        </authorList>
    </citation>
    <scope>NUCLEOTIDE SEQUENCE [LARGE SCALE GENOMIC DNA]</scope>
    <source>
        <strain evidence="5 6">CBS 809.83</strain>
    </source>
</reference>
<dbReference type="AlphaFoldDB" id="A0A507EGA4"/>
<accession>A0A507EGA4</accession>
<dbReference type="PROSITE" id="PS51679">
    <property type="entry name" value="SAM_MT_C5"/>
    <property type="match status" value="1"/>
</dbReference>
<dbReference type="GO" id="GO:0005634">
    <property type="term" value="C:nucleus"/>
    <property type="evidence" value="ECO:0007669"/>
    <property type="project" value="TreeGrafter"/>
</dbReference>
<evidence type="ECO:0000313" key="5">
    <source>
        <dbReference type="EMBL" id="TPX62851.1"/>
    </source>
</evidence>
<name>A0A507EGA4_9FUNG</name>
<evidence type="ECO:0000256" key="2">
    <source>
        <dbReference type="ARBA" id="ARBA00022679"/>
    </source>
</evidence>
<comment type="similarity">
    <text evidence="4">Belongs to the class I-like SAM-binding methyltransferase superfamily. C5-methyltransferase family.</text>
</comment>
<dbReference type="Pfam" id="PF00145">
    <property type="entry name" value="DNA_methylase"/>
    <property type="match status" value="1"/>
</dbReference>
<dbReference type="InterPro" id="IPR050750">
    <property type="entry name" value="C5-MTase"/>
</dbReference>